<name>A0A2P5A4J0_PARAD</name>
<organism evidence="1 2">
    <name type="scientific">Parasponia andersonii</name>
    <name type="common">Sponia andersonii</name>
    <dbReference type="NCBI Taxonomy" id="3476"/>
    <lineage>
        <taxon>Eukaryota</taxon>
        <taxon>Viridiplantae</taxon>
        <taxon>Streptophyta</taxon>
        <taxon>Embryophyta</taxon>
        <taxon>Tracheophyta</taxon>
        <taxon>Spermatophyta</taxon>
        <taxon>Magnoliopsida</taxon>
        <taxon>eudicotyledons</taxon>
        <taxon>Gunneridae</taxon>
        <taxon>Pentapetalae</taxon>
        <taxon>rosids</taxon>
        <taxon>fabids</taxon>
        <taxon>Rosales</taxon>
        <taxon>Cannabaceae</taxon>
        <taxon>Parasponia</taxon>
    </lineage>
</organism>
<reference evidence="2" key="1">
    <citation type="submission" date="2016-06" db="EMBL/GenBank/DDBJ databases">
        <title>Parallel loss of symbiosis genes in relatives of nitrogen-fixing non-legume Parasponia.</title>
        <authorList>
            <person name="Van Velzen R."/>
            <person name="Holmer R."/>
            <person name="Bu F."/>
            <person name="Rutten L."/>
            <person name="Van Zeijl A."/>
            <person name="Liu W."/>
            <person name="Santuari L."/>
            <person name="Cao Q."/>
            <person name="Sharma T."/>
            <person name="Shen D."/>
            <person name="Roswanjaya Y."/>
            <person name="Wardhani T."/>
            <person name="Kalhor M.S."/>
            <person name="Jansen J."/>
            <person name="Van den Hoogen J."/>
            <person name="Gungor B."/>
            <person name="Hartog M."/>
            <person name="Hontelez J."/>
            <person name="Verver J."/>
            <person name="Yang W.-C."/>
            <person name="Schijlen E."/>
            <person name="Repin R."/>
            <person name="Schilthuizen M."/>
            <person name="Schranz E."/>
            <person name="Heidstra R."/>
            <person name="Miyata K."/>
            <person name="Fedorova E."/>
            <person name="Kohlen W."/>
            <person name="Bisseling T."/>
            <person name="Smit S."/>
            <person name="Geurts R."/>
        </authorList>
    </citation>
    <scope>NUCLEOTIDE SEQUENCE [LARGE SCALE GENOMIC DNA]</scope>
    <source>
        <strain evidence="2">cv. WU1-14</strain>
    </source>
</reference>
<dbReference type="Proteomes" id="UP000237105">
    <property type="component" value="Unassembled WGS sequence"/>
</dbReference>
<dbReference type="OrthoDB" id="1143725at2759"/>
<evidence type="ECO:0000313" key="1">
    <source>
        <dbReference type="EMBL" id="PON31467.1"/>
    </source>
</evidence>
<keyword evidence="2" id="KW-1185">Reference proteome</keyword>
<evidence type="ECO:0000313" key="2">
    <source>
        <dbReference type="Proteomes" id="UP000237105"/>
    </source>
</evidence>
<gene>
    <name evidence="1" type="ORF">PanWU01x14_369650</name>
</gene>
<proteinExistence type="predicted"/>
<sequence length="87" mass="9613">MNTQICTLGFGKKVSSWRPITCVPPRPLPLTSVAVLAGGFLHWVTVALPERCVSVEEALNKHKQGGIWLDFFASLSFPWPYSFLPLG</sequence>
<dbReference type="EMBL" id="JXTB01001040">
    <property type="protein sequence ID" value="PON31467.1"/>
    <property type="molecule type" value="Genomic_DNA"/>
</dbReference>
<dbReference type="AlphaFoldDB" id="A0A2P5A4J0"/>
<comment type="caution">
    <text evidence="1">The sequence shown here is derived from an EMBL/GenBank/DDBJ whole genome shotgun (WGS) entry which is preliminary data.</text>
</comment>
<protein>
    <submittedName>
        <fullName evidence="1">Uncharacterized protein</fullName>
    </submittedName>
</protein>
<accession>A0A2P5A4J0</accession>